<reference evidence="3 4" key="1">
    <citation type="submission" date="2018-07" db="EMBL/GenBank/DDBJ databases">
        <title>New species, Clostridium PI-S10-A1B.</title>
        <authorList>
            <person name="Krishna G."/>
            <person name="Summeta K."/>
            <person name="Shikha S."/>
            <person name="Prabhu P.B."/>
            <person name="Suresh K."/>
        </authorList>
    </citation>
    <scope>NUCLEOTIDE SEQUENCE [LARGE SCALE GENOMIC DNA]</scope>
    <source>
        <strain evidence="3 4">PI-S10-A1B</strain>
    </source>
</reference>
<proteinExistence type="predicted"/>
<sequence>MIAETIKLLREQTGITQTQLAKKLNITRSSVNAWEMGISAPSMQYIIELANIFKVPTDYLLGVSNKHYIDVKSLNDEQLKIIYSLLNYFSTEDIEDEDI</sequence>
<dbReference type="OrthoDB" id="9811208at2"/>
<evidence type="ECO:0000256" key="1">
    <source>
        <dbReference type="ARBA" id="ARBA00023125"/>
    </source>
</evidence>
<keyword evidence="1" id="KW-0238">DNA-binding</keyword>
<evidence type="ECO:0000313" key="3">
    <source>
        <dbReference type="EMBL" id="RFZ80173.1"/>
    </source>
</evidence>
<dbReference type="Proteomes" id="UP000260680">
    <property type="component" value="Unassembled WGS sequence"/>
</dbReference>
<dbReference type="SUPFAM" id="SSF47413">
    <property type="entry name" value="lambda repressor-like DNA-binding domains"/>
    <property type="match status" value="1"/>
</dbReference>
<dbReference type="CDD" id="cd00093">
    <property type="entry name" value="HTH_XRE"/>
    <property type="match status" value="1"/>
</dbReference>
<protein>
    <submittedName>
        <fullName evidence="3">XRE family transcriptional regulator</fullName>
    </submittedName>
</protein>
<dbReference type="AlphaFoldDB" id="A0A3E2NGW2"/>
<dbReference type="PROSITE" id="PS50943">
    <property type="entry name" value="HTH_CROC1"/>
    <property type="match status" value="1"/>
</dbReference>
<dbReference type="Gene3D" id="1.10.260.40">
    <property type="entry name" value="lambda repressor-like DNA-binding domains"/>
    <property type="match status" value="1"/>
</dbReference>
<organism evidence="3 4">
    <name type="scientific">Lacrimispora amygdalina</name>
    <dbReference type="NCBI Taxonomy" id="253257"/>
    <lineage>
        <taxon>Bacteria</taxon>
        <taxon>Bacillati</taxon>
        <taxon>Bacillota</taxon>
        <taxon>Clostridia</taxon>
        <taxon>Lachnospirales</taxon>
        <taxon>Lachnospiraceae</taxon>
        <taxon>Lacrimispora</taxon>
    </lineage>
</organism>
<dbReference type="InterPro" id="IPR001387">
    <property type="entry name" value="Cro/C1-type_HTH"/>
</dbReference>
<dbReference type="Pfam" id="PF01381">
    <property type="entry name" value="HTH_3"/>
    <property type="match status" value="1"/>
</dbReference>
<dbReference type="GO" id="GO:0003677">
    <property type="term" value="F:DNA binding"/>
    <property type="evidence" value="ECO:0007669"/>
    <property type="project" value="UniProtKB-KW"/>
</dbReference>
<dbReference type="InterPro" id="IPR010982">
    <property type="entry name" value="Lambda_DNA-bd_dom_sf"/>
</dbReference>
<dbReference type="SMART" id="SM00530">
    <property type="entry name" value="HTH_XRE"/>
    <property type="match status" value="1"/>
</dbReference>
<dbReference type="PANTHER" id="PTHR46558:SF11">
    <property type="entry name" value="HTH-TYPE TRANSCRIPTIONAL REGULATOR XRE"/>
    <property type="match status" value="1"/>
</dbReference>
<evidence type="ECO:0000313" key="4">
    <source>
        <dbReference type="Proteomes" id="UP000260680"/>
    </source>
</evidence>
<dbReference type="EMBL" id="QOHO01000013">
    <property type="protein sequence ID" value="RFZ80173.1"/>
    <property type="molecule type" value="Genomic_DNA"/>
</dbReference>
<feature type="domain" description="HTH cro/C1-type" evidence="2">
    <location>
        <begin position="6"/>
        <end position="60"/>
    </location>
</feature>
<accession>A0A3E2NGW2</accession>
<evidence type="ECO:0000259" key="2">
    <source>
        <dbReference type="PROSITE" id="PS50943"/>
    </source>
</evidence>
<comment type="caution">
    <text evidence="3">The sequence shown here is derived from an EMBL/GenBank/DDBJ whole genome shotgun (WGS) entry which is preliminary data.</text>
</comment>
<name>A0A3E2NGW2_9FIRM</name>
<dbReference type="RefSeq" id="WP_117415764.1">
    <property type="nucleotide sequence ID" value="NZ_QOHO01000013.1"/>
</dbReference>
<gene>
    <name evidence="3" type="ORF">DS742_04160</name>
</gene>
<dbReference type="PANTHER" id="PTHR46558">
    <property type="entry name" value="TRACRIPTIONAL REGULATORY PROTEIN-RELATED-RELATED"/>
    <property type="match status" value="1"/>
</dbReference>